<dbReference type="EMBL" id="JACHHR010000001">
    <property type="protein sequence ID" value="MBB5210310.1"/>
    <property type="molecule type" value="Genomic_DNA"/>
</dbReference>
<protein>
    <submittedName>
        <fullName evidence="3">Uncharacterized protein (TIGR01244 family)</fullName>
    </submittedName>
</protein>
<evidence type="ECO:0000313" key="4">
    <source>
        <dbReference type="EMBL" id="QHQ39192.1"/>
    </source>
</evidence>
<dbReference type="InterPro" id="IPR029021">
    <property type="entry name" value="Prot-tyrosine_phosphatase-like"/>
</dbReference>
<dbReference type="Proteomes" id="UP000563601">
    <property type="component" value="Unassembled WGS sequence"/>
</dbReference>
<name>A0A6P1TEK6_9GAMM</name>
<keyword evidence="5" id="KW-1185">Reference proteome</keyword>
<dbReference type="RefSeq" id="WP_161858514.1">
    <property type="nucleotide sequence ID" value="NZ_CP047491.1"/>
</dbReference>
<dbReference type="OrthoDB" id="270335at2"/>
<organism evidence="3 6">
    <name type="scientific">Microbulbifer hydrolyticus</name>
    <dbReference type="NCBI Taxonomy" id="48074"/>
    <lineage>
        <taxon>Bacteria</taxon>
        <taxon>Pseudomonadati</taxon>
        <taxon>Pseudomonadota</taxon>
        <taxon>Gammaproteobacteria</taxon>
        <taxon>Cellvibrionales</taxon>
        <taxon>Microbulbiferaceae</taxon>
        <taxon>Microbulbifer</taxon>
    </lineage>
</organism>
<evidence type="ECO:0000256" key="1">
    <source>
        <dbReference type="SAM" id="SignalP"/>
    </source>
</evidence>
<reference evidence="4 5" key="1">
    <citation type="submission" date="2020-01" db="EMBL/GenBank/DDBJ databases">
        <title>The possibility of degradation of plastic by Microbulbifer hydrolyticus IRE-31.</title>
        <authorList>
            <person name="Liu L."/>
        </authorList>
    </citation>
    <scope>NUCLEOTIDE SEQUENCE [LARGE SCALE GENOMIC DNA]</scope>
    <source>
        <strain evidence="4 5">IRE-31</strain>
    </source>
</reference>
<evidence type="ECO:0000313" key="6">
    <source>
        <dbReference type="Proteomes" id="UP000563601"/>
    </source>
</evidence>
<dbReference type="InterPro" id="IPR055214">
    <property type="entry name" value="PTP-NADK"/>
</dbReference>
<accession>A0A6P1TEK6</accession>
<dbReference type="AlphaFoldDB" id="A0A6P1TEK6"/>
<reference evidence="3 6" key="2">
    <citation type="submission" date="2020-08" db="EMBL/GenBank/DDBJ databases">
        <title>Genomic Encyclopedia of Type Strains, Phase IV (KMG-IV): sequencing the most valuable type-strain genomes for metagenomic binning, comparative biology and taxonomic classification.</title>
        <authorList>
            <person name="Goeker M."/>
        </authorList>
    </citation>
    <scope>NUCLEOTIDE SEQUENCE [LARGE SCALE GENOMIC DNA]</scope>
    <source>
        <strain evidence="3 6">DSM 11525</strain>
    </source>
</reference>
<proteinExistence type="predicted"/>
<evidence type="ECO:0000313" key="5">
    <source>
        <dbReference type="Proteomes" id="UP000464675"/>
    </source>
</evidence>
<dbReference type="Proteomes" id="UP000464675">
    <property type="component" value="Chromosome"/>
</dbReference>
<feature type="chain" id="PRO_5044645694" evidence="1">
    <location>
        <begin position="25"/>
        <end position="176"/>
    </location>
</feature>
<gene>
    <name evidence="4" type="ORF">GTQ55_09490</name>
    <name evidence="3" type="ORF">HNQ53_000498</name>
</gene>
<evidence type="ECO:0000259" key="2">
    <source>
        <dbReference type="Pfam" id="PF22741"/>
    </source>
</evidence>
<feature type="domain" description="DSP-PTPase phosphatase fused to NAD+ Kinase" evidence="2">
    <location>
        <begin position="50"/>
        <end position="144"/>
    </location>
</feature>
<keyword evidence="1" id="KW-0732">Signal</keyword>
<feature type="signal peptide" evidence="1">
    <location>
        <begin position="1"/>
        <end position="24"/>
    </location>
</feature>
<dbReference type="EMBL" id="CP047491">
    <property type="protein sequence ID" value="QHQ39192.1"/>
    <property type="molecule type" value="Genomic_DNA"/>
</dbReference>
<sequence length="176" mass="19024">MKLLKTLLTLCVLTLVSVAHPVYASESTQVPFGDKMGAEVLNYNRLRPFLATGGSIDLGKLETLREKGFQTIIDLRMPEEGTAEERAAVEAAGMTYVNLPIGKGAPTDDQIVRLTELLEDPDAAPILMHCASGNRVGTAWAIYRARSGVPLGIAIEEGLTTGMRPSRVEQVQALFQ</sequence>
<evidence type="ECO:0000313" key="3">
    <source>
        <dbReference type="EMBL" id="MBB5210310.1"/>
    </source>
</evidence>
<dbReference type="Pfam" id="PF22741">
    <property type="entry name" value="PTP-NADK"/>
    <property type="match status" value="1"/>
</dbReference>
<dbReference type="Gene3D" id="3.90.190.10">
    <property type="entry name" value="Protein tyrosine phosphatase superfamily"/>
    <property type="match status" value="1"/>
</dbReference>
<dbReference type="SUPFAM" id="SSF52799">
    <property type="entry name" value="(Phosphotyrosine protein) phosphatases II"/>
    <property type="match status" value="1"/>
</dbReference>